<dbReference type="PANTHER" id="PTHR28207">
    <property type="entry name" value="ATP SYNTHASE SUBUNIT H, MITOCHONDRIAL"/>
    <property type="match status" value="1"/>
</dbReference>
<gene>
    <name evidence="2" type="ORF">IWQ60_000949</name>
</gene>
<sequence length="97" mass="10536">MIGRLIASSRLAAQVPTTASLGARYMSRVSAPAMKDLAQDVYLKNLRNFKPSPQKAEVDQIKEFTPPKAPQSPKFDQDLAAELSAYDAEETPVASKA</sequence>
<comment type="caution">
    <text evidence="2">The sequence shown here is derived from an EMBL/GenBank/DDBJ whole genome shotgun (WGS) entry which is preliminary data.</text>
</comment>
<evidence type="ECO:0000256" key="1">
    <source>
        <dbReference type="SAM" id="MobiDB-lite"/>
    </source>
</evidence>
<organism evidence="2 3">
    <name type="scientific">Tieghemiomyces parasiticus</name>
    <dbReference type="NCBI Taxonomy" id="78921"/>
    <lineage>
        <taxon>Eukaryota</taxon>
        <taxon>Fungi</taxon>
        <taxon>Fungi incertae sedis</taxon>
        <taxon>Zoopagomycota</taxon>
        <taxon>Kickxellomycotina</taxon>
        <taxon>Dimargaritomycetes</taxon>
        <taxon>Dimargaritales</taxon>
        <taxon>Dimargaritaceae</taxon>
        <taxon>Tieghemiomyces</taxon>
    </lineage>
</organism>
<feature type="region of interest" description="Disordered" evidence="1">
    <location>
        <begin position="65"/>
        <end position="97"/>
    </location>
</feature>
<accession>A0A9W8AKQ3</accession>
<protein>
    <recommendedName>
        <fullName evidence="4">ATP synthase subunit H, mitochondrial</fullName>
    </recommendedName>
</protein>
<dbReference type="EMBL" id="JANBPT010000027">
    <property type="protein sequence ID" value="KAJ1929675.1"/>
    <property type="molecule type" value="Genomic_DNA"/>
</dbReference>
<dbReference type="Proteomes" id="UP001150569">
    <property type="component" value="Unassembled WGS sequence"/>
</dbReference>
<dbReference type="InterPro" id="IPR019711">
    <property type="entry name" value="ATP_synth_F0_suH"/>
</dbReference>
<dbReference type="OrthoDB" id="274752at2759"/>
<keyword evidence="3" id="KW-1185">Reference proteome</keyword>
<dbReference type="AlphaFoldDB" id="A0A9W8AKQ3"/>
<reference evidence="2" key="1">
    <citation type="submission" date="2022-07" db="EMBL/GenBank/DDBJ databases">
        <title>Phylogenomic reconstructions and comparative analyses of Kickxellomycotina fungi.</title>
        <authorList>
            <person name="Reynolds N.K."/>
            <person name="Stajich J.E."/>
            <person name="Barry K."/>
            <person name="Grigoriev I.V."/>
            <person name="Crous P."/>
            <person name="Smith M.E."/>
        </authorList>
    </citation>
    <scope>NUCLEOTIDE SEQUENCE</scope>
    <source>
        <strain evidence="2">RSA 861</strain>
    </source>
</reference>
<name>A0A9W8AKQ3_9FUNG</name>
<proteinExistence type="predicted"/>
<dbReference type="PANTHER" id="PTHR28207:SF1">
    <property type="entry name" value="ATP SYNTHASE SUBUNIT H, MITOCHONDRIAL"/>
    <property type="match status" value="1"/>
</dbReference>
<dbReference type="GO" id="GO:0046933">
    <property type="term" value="F:proton-transporting ATP synthase activity, rotational mechanism"/>
    <property type="evidence" value="ECO:0007669"/>
    <property type="project" value="TreeGrafter"/>
</dbReference>
<evidence type="ECO:0000313" key="2">
    <source>
        <dbReference type="EMBL" id="KAJ1929675.1"/>
    </source>
</evidence>
<evidence type="ECO:0008006" key="4">
    <source>
        <dbReference type="Google" id="ProtNLM"/>
    </source>
</evidence>
<dbReference type="Pfam" id="PF10775">
    <property type="entry name" value="ATP_sub_h"/>
    <property type="match status" value="1"/>
</dbReference>
<evidence type="ECO:0000313" key="3">
    <source>
        <dbReference type="Proteomes" id="UP001150569"/>
    </source>
</evidence>